<dbReference type="Proteomes" id="UP000004217">
    <property type="component" value="Unassembled WGS sequence"/>
</dbReference>
<dbReference type="RefSeq" id="WP_007494481.1">
    <property type="nucleotide sequence ID" value="NZ_AGBF01000026.1"/>
</dbReference>
<dbReference type="PATRIC" id="fig|700597.3.peg.2275"/>
<proteinExistence type="predicted"/>
<dbReference type="EMBL" id="AGBF01000026">
    <property type="protein sequence ID" value="EGX59716.1"/>
    <property type="molecule type" value="Genomic_DNA"/>
</dbReference>
<keyword evidence="2" id="KW-1185">Reference proteome</keyword>
<dbReference type="AlphaFoldDB" id="G2GA05"/>
<name>G2GA05_9ACTN</name>
<protein>
    <submittedName>
        <fullName evidence="1">Uncharacterized protein</fullName>
    </submittedName>
</protein>
<gene>
    <name evidence="1" type="ORF">SZN_11628</name>
</gene>
<sequence>MRPTLIDPYTFVIRRLFLAFLPEAEPGECMWCEEGNRPGERRSLDQLFSEEWIGDPGVSLTKKLGALFAELGFCGFEATNEEREAWTAANGGPDSTASPVERAVRQLHWDTVMAGVLQEHTSILGHTHRYLPEIHHRLAEWFISLGYPATLDITMDRPGLHDLP</sequence>
<reference evidence="1 2" key="1">
    <citation type="submission" date="2011-08" db="EMBL/GenBank/DDBJ databases">
        <authorList>
            <person name="Lin Y."/>
            <person name="Hao X."/>
            <person name="Johnstone L."/>
            <person name="Miller S.J."/>
            <person name="Wei G."/>
            <person name="Rensing C."/>
        </authorList>
    </citation>
    <scope>NUCLEOTIDE SEQUENCE [LARGE SCALE GENOMIC DNA]</scope>
    <source>
        <strain evidence="1 2">K42</strain>
    </source>
</reference>
<evidence type="ECO:0000313" key="2">
    <source>
        <dbReference type="Proteomes" id="UP000004217"/>
    </source>
</evidence>
<evidence type="ECO:0000313" key="1">
    <source>
        <dbReference type="EMBL" id="EGX59716.1"/>
    </source>
</evidence>
<comment type="caution">
    <text evidence="1">The sequence shown here is derived from an EMBL/GenBank/DDBJ whole genome shotgun (WGS) entry which is preliminary data.</text>
</comment>
<organism evidence="1 2">
    <name type="scientific">Streptomyces zinciresistens K42</name>
    <dbReference type="NCBI Taxonomy" id="700597"/>
    <lineage>
        <taxon>Bacteria</taxon>
        <taxon>Bacillati</taxon>
        <taxon>Actinomycetota</taxon>
        <taxon>Actinomycetes</taxon>
        <taxon>Kitasatosporales</taxon>
        <taxon>Streptomycetaceae</taxon>
        <taxon>Streptomyces</taxon>
    </lineage>
</organism>
<accession>G2GA05</accession>